<dbReference type="CDD" id="cd09756">
    <property type="entry name" value="Cas5_I-E"/>
    <property type="match status" value="1"/>
</dbReference>
<organism evidence="2 3">
    <name type="scientific">Oceanidesulfovibrio indonesiensis</name>
    <dbReference type="NCBI Taxonomy" id="54767"/>
    <lineage>
        <taxon>Bacteria</taxon>
        <taxon>Pseudomonadati</taxon>
        <taxon>Thermodesulfobacteriota</taxon>
        <taxon>Desulfovibrionia</taxon>
        <taxon>Desulfovibrionales</taxon>
        <taxon>Desulfovibrionaceae</taxon>
        <taxon>Oceanidesulfovibrio</taxon>
    </lineage>
</organism>
<evidence type="ECO:0000313" key="2">
    <source>
        <dbReference type="EMBL" id="TVM16950.1"/>
    </source>
</evidence>
<name>A0A7M3MEN9_9BACT</name>
<dbReference type="InterPro" id="IPR013422">
    <property type="entry name" value="CRISPR-assoc_prot_Cas5_N"/>
</dbReference>
<dbReference type="NCBIfam" id="TIGR02593">
    <property type="entry name" value="CRISPR_cas5"/>
    <property type="match status" value="1"/>
</dbReference>
<keyword evidence="1" id="KW-0051">Antiviral defense</keyword>
<dbReference type="NCBIfam" id="TIGR01868">
    <property type="entry name" value="casD_Cas5e"/>
    <property type="match status" value="1"/>
</dbReference>
<sequence>MQRYLTFQIYGPMQSWGAVAVGEVRPSFPRPSRSGVLGLLAGALGIRRNEDERHAELERAYAMAVRPATSGARMSDYHTIQCGKRLARRTYRTRADEVGGLIPKSEDLGTLLSTREYLTDSAFAVCVWLREGTPPHSLEDLADALRRPVFTPCLGRKSCPPALPFNPVVEAYPGPLEALAAYEVDPGVLDALGATPAAEAYTSEKLSGWQEQTEVRDAPLNRTRWQFGLRPEYRVAMPAGAQDEGGS</sequence>
<keyword evidence="3" id="KW-1185">Reference proteome</keyword>
<dbReference type="AlphaFoldDB" id="A0A7M3MEN9"/>
<dbReference type="Gene3D" id="3.30.70.2660">
    <property type="match status" value="1"/>
</dbReference>
<gene>
    <name evidence="2" type="primary">cas5e</name>
    <name evidence="2" type="ORF">DPQ33_11140</name>
</gene>
<dbReference type="GO" id="GO:0051607">
    <property type="term" value="P:defense response to virus"/>
    <property type="evidence" value="ECO:0007669"/>
    <property type="project" value="UniProtKB-KW"/>
</dbReference>
<protein>
    <submittedName>
        <fullName evidence="2">Type I-E CRISPR-associated protein Cas5/CasD</fullName>
    </submittedName>
</protein>
<comment type="caution">
    <text evidence="2">The sequence shown here is derived from an EMBL/GenBank/DDBJ whole genome shotgun (WGS) entry which is preliminary data.</text>
</comment>
<dbReference type="InterPro" id="IPR010147">
    <property type="entry name" value="CRISPR-assoc_prot_CasD"/>
</dbReference>
<dbReference type="GO" id="GO:0003723">
    <property type="term" value="F:RNA binding"/>
    <property type="evidence" value="ECO:0007669"/>
    <property type="project" value="InterPro"/>
</dbReference>
<accession>A0A7M3MEN9</accession>
<evidence type="ECO:0000313" key="3">
    <source>
        <dbReference type="Proteomes" id="UP000448292"/>
    </source>
</evidence>
<dbReference type="RefSeq" id="WP_144303296.1">
    <property type="nucleotide sequence ID" value="NZ_QMIE01000009.1"/>
</dbReference>
<dbReference type="Proteomes" id="UP000448292">
    <property type="component" value="Unassembled WGS sequence"/>
</dbReference>
<dbReference type="InterPro" id="IPR021124">
    <property type="entry name" value="CRISPR-assoc_prot_Cas5"/>
</dbReference>
<reference evidence="2 3" key="1">
    <citation type="submission" date="2018-06" db="EMBL/GenBank/DDBJ databases">
        <title>Complete genome of Desulfovibrio indonesiensis P37SLT.</title>
        <authorList>
            <person name="Crispim J.S."/>
            <person name="Vidigal P.M.P."/>
            <person name="Silva L.C.F."/>
            <person name="Laguardia C.N."/>
            <person name="Araujo L.C."/>
            <person name="Dias R.S."/>
            <person name="Sousa M.P."/>
            <person name="Paula S.O."/>
            <person name="Silva C."/>
        </authorList>
    </citation>
    <scope>NUCLEOTIDE SEQUENCE [LARGE SCALE GENOMIC DNA]</scope>
    <source>
        <strain evidence="2 3">P37SLT</strain>
    </source>
</reference>
<dbReference type="EMBL" id="QMIE01000009">
    <property type="protein sequence ID" value="TVM16950.1"/>
    <property type="molecule type" value="Genomic_DNA"/>
</dbReference>
<dbReference type="GO" id="GO:0043571">
    <property type="term" value="P:maintenance of CRISPR repeat elements"/>
    <property type="evidence" value="ECO:0007669"/>
    <property type="project" value="InterPro"/>
</dbReference>
<proteinExistence type="predicted"/>
<evidence type="ECO:0000256" key="1">
    <source>
        <dbReference type="ARBA" id="ARBA00023118"/>
    </source>
</evidence>
<dbReference type="Pfam" id="PF09704">
    <property type="entry name" value="Cas_Cas5d"/>
    <property type="match status" value="1"/>
</dbReference>
<dbReference type="OrthoDB" id="5704083at2"/>